<evidence type="ECO:0000313" key="3">
    <source>
        <dbReference type="Proteomes" id="UP000054988"/>
    </source>
</evidence>
<dbReference type="Gene3D" id="2.60.120.10">
    <property type="entry name" value="Jelly Rolls"/>
    <property type="match status" value="1"/>
</dbReference>
<feature type="compositionally biased region" description="Polar residues" evidence="1">
    <location>
        <begin position="399"/>
        <end position="416"/>
    </location>
</feature>
<gene>
    <name evidence="2" type="ORF">WG66_15049</name>
</gene>
<proteinExistence type="predicted"/>
<dbReference type="Proteomes" id="UP000054988">
    <property type="component" value="Unassembled WGS sequence"/>
</dbReference>
<sequence>MRAYYLDEDTASTRTLPNDSGRPVSEETLGTLKAKFWTLNGSDAECKASLKQLGERNGFVGDNSQEYEFDLSKDGLPGMPDVPAHGKMDHFSRDSLLLMDVIACLHSGGVFADFKEPNTNRLIRISLTEGDAVFFPVGIVFHAHVNETIDSHLTAYAMFKSSKPFSQQLPFAWDQVHDKHPVRAAYIKDLGMLRMEQRGDRVDMEAETPSRLETRYLSSPEHFLPLLNVNLQLLIDIKCNLFVGIEFETNAHRKMTTTHPALAQRLSDPTIRKQLFSSESMALRALTNPLTSFSNTFTPGTRSLRLTRIHNLKDAVRHCSTVIKWKSKGLIKRFHSNLWMGMMIRMIAMSYYRFDPHTGNVFAPSHQESAMFHDGRPFIPTSDSVVIGRTRQQVDPHSSRCSVNSNVPPGASMTTTEIEKPIPLPKIRGLGHSAPASQSIKACLDEEETDESSDSDIEWGTVTIDLATSN</sequence>
<feature type="region of interest" description="Disordered" evidence="1">
    <location>
        <begin position="1"/>
        <end position="24"/>
    </location>
</feature>
<dbReference type="AlphaFoldDB" id="A0A0W0F7S0"/>
<evidence type="ECO:0000256" key="1">
    <source>
        <dbReference type="SAM" id="MobiDB-lite"/>
    </source>
</evidence>
<feature type="compositionally biased region" description="Acidic residues" evidence="1">
    <location>
        <begin position="1"/>
        <end position="10"/>
    </location>
</feature>
<name>A0A0W0F7S0_MONRR</name>
<dbReference type="EMBL" id="LATX01002235">
    <property type="protein sequence ID" value="KTB32383.1"/>
    <property type="molecule type" value="Genomic_DNA"/>
</dbReference>
<reference evidence="2 3" key="1">
    <citation type="submission" date="2015-12" db="EMBL/GenBank/DDBJ databases">
        <title>Draft genome sequence of Moniliophthora roreri, the causal agent of frosty pod rot of cacao.</title>
        <authorList>
            <person name="Aime M.C."/>
            <person name="Diaz-Valderrama J.R."/>
            <person name="Kijpornyongpan T."/>
            <person name="Phillips-Mora W."/>
        </authorList>
    </citation>
    <scope>NUCLEOTIDE SEQUENCE [LARGE SCALE GENOMIC DNA]</scope>
    <source>
        <strain evidence="2 3">MCA 2952</strain>
    </source>
</reference>
<feature type="region of interest" description="Disordered" evidence="1">
    <location>
        <begin position="396"/>
        <end position="416"/>
    </location>
</feature>
<protein>
    <submittedName>
        <fullName evidence="2">Uncharacterized protein</fullName>
    </submittedName>
</protein>
<evidence type="ECO:0000313" key="2">
    <source>
        <dbReference type="EMBL" id="KTB32383.1"/>
    </source>
</evidence>
<dbReference type="InterPro" id="IPR014710">
    <property type="entry name" value="RmlC-like_jellyroll"/>
</dbReference>
<organism evidence="2 3">
    <name type="scientific">Moniliophthora roreri</name>
    <name type="common">Frosty pod rot fungus</name>
    <name type="synonym">Monilia roreri</name>
    <dbReference type="NCBI Taxonomy" id="221103"/>
    <lineage>
        <taxon>Eukaryota</taxon>
        <taxon>Fungi</taxon>
        <taxon>Dikarya</taxon>
        <taxon>Basidiomycota</taxon>
        <taxon>Agaricomycotina</taxon>
        <taxon>Agaricomycetes</taxon>
        <taxon>Agaricomycetidae</taxon>
        <taxon>Agaricales</taxon>
        <taxon>Marasmiineae</taxon>
        <taxon>Marasmiaceae</taxon>
        <taxon>Moniliophthora</taxon>
    </lineage>
</organism>
<comment type="caution">
    <text evidence="2">The sequence shown here is derived from an EMBL/GenBank/DDBJ whole genome shotgun (WGS) entry which is preliminary data.</text>
</comment>
<accession>A0A0W0F7S0</accession>